<organism evidence="1">
    <name type="scientific">human gut metagenome</name>
    <dbReference type="NCBI Taxonomy" id="408170"/>
    <lineage>
        <taxon>unclassified sequences</taxon>
        <taxon>metagenomes</taxon>
        <taxon>organismal metagenomes</taxon>
    </lineage>
</organism>
<dbReference type="EMBL" id="AZMM01003583">
    <property type="protein sequence ID" value="ETJ42451.1"/>
    <property type="molecule type" value="Genomic_DNA"/>
</dbReference>
<gene>
    <name evidence="1" type="ORF">Q604_UNBC03583G0002</name>
</gene>
<proteinExistence type="predicted"/>
<protein>
    <recommendedName>
        <fullName evidence="2">Recombination protein RecR</fullName>
    </recommendedName>
</protein>
<dbReference type="InterPro" id="IPR023627">
    <property type="entry name" value="Rcmb_RecR"/>
</dbReference>
<name>W1YJB9_9ZZZZ</name>
<dbReference type="Gene3D" id="6.10.250.240">
    <property type="match status" value="1"/>
</dbReference>
<feature type="non-terminal residue" evidence="1">
    <location>
        <position position="1"/>
    </location>
</feature>
<accession>W1YJB9</accession>
<evidence type="ECO:0000313" key="1">
    <source>
        <dbReference type="EMBL" id="ETJ42451.1"/>
    </source>
</evidence>
<reference evidence="1" key="1">
    <citation type="submission" date="2013-12" db="EMBL/GenBank/DDBJ databases">
        <title>A Varibaculum cambriense genome reconstructed from a premature infant gut community with otherwise low bacterial novelty that shifts toward anaerobic metabolism during the third week of life.</title>
        <authorList>
            <person name="Brown C.T."/>
            <person name="Sharon I."/>
            <person name="Thomas B.C."/>
            <person name="Castelle C.J."/>
            <person name="Morowitz M.J."/>
            <person name="Banfield J.F."/>
        </authorList>
    </citation>
    <scope>NUCLEOTIDE SEQUENCE</scope>
</reference>
<dbReference type="Pfam" id="PF21175">
    <property type="entry name" value="RecR_C"/>
    <property type="match status" value="1"/>
</dbReference>
<dbReference type="SUPFAM" id="SSF111304">
    <property type="entry name" value="Recombination protein RecR"/>
    <property type="match status" value="1"/>
</dbReference>
<comment type="caution">
    <text evidence="1">The sequence shown here is derived from an EMBL/GenBank/DDBJ whole genome shotgun (WGS) entry which is preliminary data.</text>
</comment>
<evidence type="ECO:0008006" key="2">
    <source>
        <dbReference type="Google" id="ProtNLM"/>
    </source>
</evidence>
<dbReference type="AlphaFoldDB" id="W1YJB9"/>
<sequence>PVGGDIEYADELTLGGAVVNRQEMKG</sequence>